<feature type="region of interest" description="Disordered" evidence="1">
    <location>
        <begin position="63"/>
        <end position="88"/>
    </location>
</feature>
<reference evidence="3 4" key="1">
    <citation type="journal article" date="2023" name="Commun. Biol.">
        <title>Genome analysis of Parmales, the sister group of diatoms, reveals the evolutionary specialization of diatoms from phago-mixotrophs to photoautotrophs.</title>
        <authorList>
            <person name="Ban H."/>
            <person name="Sato S."/>
            <person name="Yoshikawa S."/>
            <person name="Yamada K."/>
            <person name="Nakamura Y."/>
            <person name="Ichinomiya M."/>
            <person name="Sato N."/>
            <person name="Blanc-Mathieu R."/>
            <person name="Endo H."/>
            <person name="Kuwata A."/>
            <person name="Ogata H."/>
        </authorList>
    </citation>
    <scope>NUCLEOTIDE SEQUENCE [LARGE SCALE GENOMIC DNA]</scope>
</reference>
<feature type="signal peptide" evidence="2">
    <location>
        <begin position="1"/>
        <end position="21"/>
    </location>
</feature>
<name>A0ABQ6M7C9_9STRA</name>
<feature type="chain" id="PRO_5046462638" evidence="2">
    <location>
        <begin position="22"/>
        <end position="303"/>
    </location>
</feature>
<keyword evidence="2" id="KW-0732">Signal</keyword>
<evidence type="ECO:0000256" key="2">
    <source>
        <dbReference type="SAM" id="SignalP"/>
    </source>
</evidence>
<protein>
    <submittedName>
        <fullName evidence="3">Uncharacterized protein</fullName>
    </submittedName>
</protein>
<evidence type="ECO:0000313" key="4">
    <source>
        <dbReference type="Proteomes" id="UP001165060"/>
    </source>
</evidence>
<accession>A0ABQ6M7C9</accession>
<dbReference type="Proteomes" id="UP001165060">
    <property type="component" value="Unassembled WGS sequence"/>
</dbReference>
<evidence type="ECO:0000313" key="3">
    <source>
        <dbReference type="EMBL" id="GMI21015.1"/>
    </source>
</evidence>
<evidence type="ECO:0000256" key="1">
    <source>
        <dbReference type="SAM" id="MobiDB-lite"/>
    </source>
</evidence>
<organism evidence="3 4">
    <name type="scientific">Tetraparma gracilis</name>
    <dbReference type="NCBI Taxonomy" id="2962635"/>
    <lineage>
        <taxon>Eukaryota</taxon>
        <taxon>Sar</taxon>
        <taxon>Stramenopiles</taxon>
        <taxon>Ochrophyta</taxon>
        <taxon>Bolidophyceae</taxon>
        <taxon>Parmales</taxon>
        <taxon>Triparmaceae</taxon>
        <taxon>Tetraparma</taxon>
    </lineage>
</organism>
<keyword evidence="4" id="KW-1185">Reference proteome</keyword>
<sequence>MRPLHLSCLLPLLSMLPLASPQYVDSGYFHPAMVKSEDLLSREEVAENNFRLDLAERQMEERREKRLARQRRLDDGYEENPGGDADSNKECGLDGVPKYCCTNCQSESMQFCKVLGGKLVEDKYGMLVDPLVGENSCVNLEQRASRLDVFGPTKTFRDSDECRRMVYDYTCLWWGSDNAVYKNNCAGEEREAIDGEMISAAYPPCLNYCTQVANMCANRPDWIRLCDDTRLVCEDATTTGDDAVRVCQEGPTETGSRTSEDPCHRYEVNSFYNSAEGGWAGRGSPVTRVLLGVAAAWAVGLVI</sequence>
<proteinExistence type="predicted"/>
<gene>
    <name evidence="3" type="ORF">TeGR_g14541</name>
</gene>
<dbReference type="EMBL" id="BRYB01001228">
    <property type="protein sequence ID" value="GMI21015.1"/>
    <property type="molecule type" value="Genomic_DNA"/>
</dbReference>
<comment type="caution">
    <text evidence="3">The sequence shown here is derived from an EMBL/GenBank/DDBJ whole genome shotgun (WGS) entry which is preliminary data.</text>
</comment>